<organism evidence="3 4">
    <name type="scientific">[Myrmecia] bisecta</name>
    <dbReference type="NCBI Taxonomy" id="41462"/>
    <lineage>
        <taxon>Eukaryota</taxon>
        <taxon>Viridiplantae</taxon>
        <taxon>Chlorophyta</taxon>
        <taxon>core chlorophytes</taxon>
        <taxon>Trebouxiophyceae</taxon>
        <taxon>Trebouxiales</taxon>
        <taxon>Trebouxiaceae</taxon>
        <taxon>Myrmecia</taxon>
    </lineage>
</organism>
<feature type="compositionally biased region" description="Low complexity" evidence="1">
    <location>
        <begin position="762"/>
        <end position="777"/>
    </location>
</feature>
<dbReference type="Proteomes" id="UP001489004">
    <property type="component" value="Unassembled WGS sequence"/>
</dbReference>
<dbReference type="EMBL" id="JALJOR010000002">
    <property type="protein sequence ID" value="KAK9823512.1"/>
    <property type="molecule type" value="Genomic_DNA"/>
</dbReference>
<feature type="compositionally biased region" description="Basic and acidic residues" evidence="1">
    <location>
        <begin position="817"/>
        <end position="839"/>
    </location>
</feature>
<feature type="compositionally biased region" description="Low complexity" evidence="1">
    <location>
        <begin position="860"/>
        <end position="874"/>
    </location>
</feature>
<accession>A0AAW1QPX2</accession>
<dbReference type="Gene3D" id="3.30.530.20">
    <property type="match status" value="2"/>
</dbReference>
<evidence type="ECO:0000313" key="4">
    <source>
        <dbReference type="Proteomes" id="UP001489004"/>
    </source>
</evidence>
<protein>
    <recommendedName>
        <fullName evidence="2">Coenzyme Q-binding protein COQ10 START domain-containing protein</fullName>
    </recommendedName>
</protein>
<dbReference type="PANTHER" id="PTHR34060">
    <property type="entry name" value="POLYKETIDE CYCLASE / DEHYDRASE AND LIPID TRANSPORT PROTEIN"/>
    <property type="match status" value="1"/>
</dbReference>
<reference evidence="3 4" key="1">
    <citation type="journal article" date="2024" name="Nat. Commun.">
        <title>Phylogenomics reveals the evolutionary origins of lichenization in chlorophyte algae.</title>
        <authorList>
            <person name="Puginier C."/>
            <person name="Libourel C."/>
            <person name="Otte J."/>
            <person name="Skaloud P."/>
            <person name="Haon M."/>
            <person name="Grisel S."/>
            <person name="Petersen M."/>
            <person name="Berrin J.G."/>
            <person name="Delaux P.M."/>
            <person name="Dal Grande F."/>
            <person name="Keller J."/>
        </authorList>
    </citation>
    <scope>NUCLEOTIDE SEQUENCE [LARGE SCALE GENOMIC DNA]</scope>
    <source>
        <strain evidence="3 4">SAG 2043</strain>
    </source>
</reference>
<proteinExistence type="predicted"/>
<evidence type="ECO:0000313" key="3">
    <source>
        <dbReference type="EMBL" id="KAK9823512.1"/>
    </source>
</evidence>
<sequence>MFEPLSQTRRGSLCKRAALTGWEACPDSGANGVRLLQVERVRSRKVLAEAKVLASVDQVWQVLTDYERLAEFVPNLESCERLPSPTPGCLRLRQRGCSQSLYWRLEAAAILEVRELRKPMGRREIQFDMVEGDFQEYSGKWVVEPDPSVRDGLSSTLLRYEITVVPKWSIPSTIVTRVVKAGLPANILAIVKRAEQIAQDKSQAPGFVAAALRDESTATPRQATPAIGITHEDLPAKGVARKPWATVRFDTGGQQRQAQPVWQQRATEKYLGLTSVPLPAPLPAADAPPPVVQEQLQADERRRQQQSLQSSYPAFGVGWKRVGGMSALSEVHLRRLDGDDFLHRRAVAVIAVDASPADVWDVLTDYQRLPEFVPNLAICERLARPAGAPARVVRLRQVGYKNLMYMVLHAEATLDLVEKPHQEVQFRQVRGDFNVLRGKWMIQEAEPEVTGIANVPRKQQTYLKYAIEVQIPRSTRMLGILEPLLERVVYEDIPANLAALKQRIEDVKTAKRVAELEAEGQAGRAAYLRRRMDRPRLGDMIEDFDLLAAELDRCFGAEGRIPPRSDLRAMNRTDLEKAIAAHGGHAEVALKLGWQLTFKPKKPRGYWDHIRNVRRQIDAFVVDHGLPPRVMPRKNDFVRAGRYDLARAVERWGGLYELADELGYQVATRTTTTAWNAHIAKVAAETGLSGLNGLFEVAAQSYQSPQGTRHVRKGPRSRADSSSDEDADEPRSDAQEGSGPDDAEEADGPDPMGAVKAGFSDNGGSSTASAGNSTPATRQKTKAEKAVAELATPGDFPATRFNAADPRWQALQGNGSEKSRADSPESDVPYREAESERRAGSVSGKSGRGSSSKRASSDINGNAAGASSNGAPPGMAGGSGQPRTRVSVPDIRREIDNW</sequence>
<dbReference type="InterPro" id="IPR005031">
    <property type="entry name" value="COQ10_START"/>
</dbReference>
<dbReference type="InterPro" id="IPR023393">
    <property type="entry name" value="START-like_dom_sf"/>
</dbReference>
<gene>
    <name evidence="3" type="ORF">WJX72_003333</name>
</gene>
<dbReference type="AlphaFoldDB" id="A0AAW1QPX2"/>
<dbReference type="Pfam" id="PF03364">
    <property type="entry name" value="Polyketide_cyc"/>
    <property type="match status" value="2"/>
</dbReference>
<dbReference type="PANTHER" id="PTHR34060:SF2">
    <property type="entry name" value="OS03G0837900 PROTEIN"/>
    <property type="match status" value="1"/>
</dbReference>
<evidence type="ECO:0000256" key="1">
    <source>
        <dbReference type="SAM" id="MobiDB-lite"/>
    </source>
</evidence>
<name>A0AAW1QPX2_9CHLO</name>
<feature type="compositionally biased region" description="Low complexity" evidence="1">
    <location>
        <begin position="840"/>
        <end position="854"/>
    </location>
</feature>
<feature type="compositionally biased region" description="Acidic residues" evidence="1">
    <location>
        <begin position="739"/>
        <end position="748"/>
    </location>
</feature>
<keyword evidence="4" id="KW-1185">Reference proteome</keyword>
<feature type="region of interest" description="Disordered" evidence="1">
    <location>
        <begin position="702"/>
        <end position="898"/>
    </location>
</feature>
<dbReference type="SUPFAM" id="SSF55961">
    <property type="entry name" value="Bet v1-like"/>
    <property type="match status" value="2"/>
</dbReference>
<comment type="caution">
    <text evidence="3">The sequence shown here is derived from an EMBL/GenBank/DDBJ whole genome shotgun (WGS) entry which is preliminary data.</text>
</comment>
<feature type="domain" description="Coenzyme Q-binding protein COQ10 START" evidence="2">
    <location>
        <begin position="352"/>
        <end position="500"/>
    </location>
</feature>
<evidence type="ECO:0000259" key="2">
    <source>
        <dbReference type="Pfam" id="PF03364"/>
    </source>
</evidence>
<feature type="domain" description="Coenzyme Q-binding protein COQ10 START" evidence="2">
    <location>
        <begin position="54"/>
        <end position="187"/>
    </location>
</feature>